<dbReference type="InterPro" id="IPR005162">
    <property type="entry name" value="Retrotrans_gag_dom"/>
</dbReference>
<dbReference type="EMBL" id="BKCJ010211909">
    <property type="protein sequence ID" value="GEY81085.1"/>
    <property type="molecule type" value="Genomic_DNA"/>
</dbReference>
<dbReference type="InterPro" id="IPR001878">
    <property type="entry name" value="Znf_CCHC"/>
</dbReference>
<evidence type="ECO:0000313" key="3">
    <source>
        <dbReference type="EMBL" id="GEY81085.1"/>
    </source>
</evidence>
<keyword evidence="1" id="KW-0479">Metal-binding</keyword>
<reference evidence="3" key="1">
    <citation type="journal article" date="2019" name="Sci. Rep.">
        <title>Draft genome of Tanacetum cinerariifolium, the natural source of mosquito coil.</title>
        <authorList>
            <person name="Yamashiro T."/>
            <person name="Shiraishi A."/>
            <person name="Satake H."/>
            <person name="Nakayama K."/>
        </authorList>
    </citation>
    <scope>NUCLEOTIDE SEQUENCE</scope>
</reference>
<dbReference type="AlphaFoldDB" id="A0A699HVT5"/>
<dbReference type="GO" id="GO:0003676">
    <property type="term" value="F:nucleic acid binding"/>
    <property type="evidence" value="ECO:0007669"/>
    <property type="project" value="InterPro"/>
</dbReference>
<dbReference type="PROSITE" id="PS50158">
    <property type="entry name" value="ZF_CCHC"/>
    <property type="match status" value="2"/>
</dbReference>
<name>A0A699HVT5_TANCI</name>
<dbReference type="Pfam" id="PF03732">
    <property type="entry name" value="Retrotrans_gag"/>
    <property type="match status" value="1"/>
</dbReference>
<evidence type="ECO:0000259" key="2">
    <source>
        <dbReference type="PROSITE" id="PS50158"/>
    </source>
</evidence>
<dbReference type="Pfam" id="PF00098">
    <property type="entry name" value="zf-CCHC"/>
    <property type="match status" value="1"/>
</dbReference>
<evidence type="ECO:0000256" key="1">
    <source>
        <dbReference type="PROSITE-ProRule" id="PRU00047"/>
    </source>
</evidence>
<dbReference type="Gene3D" id="4.10.60.10">
    <property type="entry name" value="Zinc finger, CCHC-type"/>
    <property type="match status" value="1"/>
</dbReference>
<dbReference type="SUPFAM" id="SSF57756">
    <property type="entry name" value="Retrovirus zinc finger-like domains"/>
    <property type="match status" value="1"/>
</dbReference>
<keyword evidence="1" id="KW-0862">Zinc</keyword>
<accession>A0A699HVT5</accession>
<gene>
    <name evidence="3" type="ORF">Tci_453059</name>
</gene>
<protein>
    <recommendedName>
        <fullName evidence="2">CCHC-type domain-containing protein</fullName>
    </recommendedName>
</protein>
<organism evidence="3">
    <name type="scientific">Tanacetum cinerariifolium</name>
    <name type="common">Dalmatian daisy</name>
    <name type="synonym">Chrysanthemum cinerariifolium</name>
    <dbReference type="NCBI Taxonomy" id="118510"/>
    <lineage>
        <taxon>Eukaryota</taxon>
        <taxon>Viridiplantae</taxon>
        <taxon>Streptophyta</taxon>
        <taxon>Embryophyta</taxon>
        <taxon>Tracheophyta</taxon>
        <taxon>Spermatophyta</taxon>
        <taxon>Magnoliopsida</taxon>
        <taxon>eudicotyledons</taxon>
        <taxon>Gunneridae</taxon>
        <taxon>Pentapetalae</taxon>
        <taxon>asterids</taxon>
        <taxon>campanulids</taxon>
        <taxon>Asterales</taxon>
        <taxon>Asteraceae</taxon>
        <taxon>Asteroideae</taxon>
        <taxon>Anthemideae</taxon>
        <taxon>Anthemidinae</taxon>
        <taxon>Tanacetum</taxon>
    </lineage>
</organism>
<feature type="domain" description="CCHC-type" evidence="2">
    <location>
        <begin position="104"/>
        <end position="119"/>
    </location>
</feature>
<keyword evidence="1" id="KW-0863">Zinc-finger</keyword>
<dbReference type="SMART" id="SM00343">
    <property type="entry name" value="ZnF_C2HC"/>
    <property type="match status" value="2"/>
</dbReference>
<dbReference type="GO" id="GO:0008270">
    <property type="term" value="F:zinc ion binding"/>
    <property type="evidence" value="ECO:0007669"/>
    <property type="project" value="UniProtKB-KW"/>
</dbReference>
<dbReference type="PANTHER" id="PTHR23002">
    <property type="entry name" value="ZINC FINGER CCHC DOMAIN CONTAINING PROTEIN"/>
    <property type="match status" value="1"/>
</dbReference>
<feature type="domain" description="CCHC-type" evidence="2">
    <location>
        <begin position="135"/>
        <end position="150"/>
    </location>
</feature>
<sequence length="163" mass="18176">MSQAAIERLITQRVNPALAADVPPGIRLVDPKEIISECAERNKVKFVAATLQGQALTWWNSQVATLGLEVGNGKSWTELKTLMKEEFCQAKEIQRIESELWNLRCNKCGRIGHKARDCRGKAGNTDANAQPVVHCYECGERGHKRDQCPKRINQRGGNAHDQA</sequence>
<comment type="caution">
    <text evidence="3">The sequence shown here is derived from an EMBL/GenBank/DDBJ whole genome shotgun (WGS) entry which is preliminary data.</text>
</comment>
<dbReference type="InterPro" id="IPR051714">
    <property type="entry name" value="Znf_CCHC_NABP"/>
</dbReference>
<dbReference type="InterPro" id="IPR036875">
    <property type="entry name" value="Znf_CCHC_sf"/>
</dbReference>
<proteinExistence type="predicted"/>